<comment type="caution">
    <text evidence="1">The sequence shown here is derived from an EMBL/GenBank/DDBJ whole genome shotgun (WGS) entry which is preliminary data.</text>
</comment>
<gene>
    <name evidence="1" type="ORF">GE061_019840</name>
</gene>
<name>A0A6A4J9A8_APOLU</name>
<organism evidence="1 2">
    <name type="scientific">Apolygus lucorum</name>
    <name type="common">Small green plant bug</name>
    <name type="synonym">Lygocoris lucorum</name>
    <dbReference type="NCBI Taxonomy" id="248454"/>
    <lineage>
        <taxon>Eukaryota</taxon>
        <taxon>Metazoa</taxon>
        <taxon>Ecdysozoa</taxon>
        <taxon>Arthropoda</taxon>
        <taxon>Hexapoda</taxon>
        <taxon>Insecta</taxon>
        <taxon>Pterygota</taxon>
        <taxon>Neoptera</taxon>
        <taxon>Paraneoptera</taxon>
        <taxon>Hemiptera</taxon>
        <taxon>Heteroptera</taxon>
        <taxon>Panheteroptera</taxon>
        <taxon>Cimicomorpha</taxon>
        <taxon>Miridae</taxon>
        <taxon>Mirini</taxon>
        <taxon>Apolygus</taxon>
    </lineage>
</organism>
<dbReference type="AlphaFoldDB" id="A0A6A4J9A8"/>
<dbReference type="Proteomes" id="UP000466442">
    <property type="component" value="Linkage Group LG9"/>
</dbReference>
<accession>A0A6A4J9A8</accession>
<evidence type="ECO:0000313" key="1">
    <source>
        <dbReference type="EMBL" id="KAF6205667.1"/>
    </source>
</evidence>
<dbReference type="EMBL" id="WIXP02000009">
    <property type="protein sequence ID" value="KAF6205667.1"/>
    <property type="molecule type" value="Genomic_DNA"/>
</dbReference>
<protein>
    <submittedName>
        <fullName evidence="1">Uncharacterized protein</fullName>
    </submittedName>
</protein>
<proteinExistence type="predicted"/>
<evidence type="ECO:0000313" key="2">
    <source>
        <dbReference type="Proteomes" id="UP000466442"/>
    </source>
</evidence>
<reference evidence="1" key="1">
    <citation type="journal article" date="2021" name="Mol. Ecol. Resour.">
        <title>Apolygus lucorum genome provides insights into omnivorousness and mesophyll feeding.</title>
        <authorList>
            <person name="Liu Y."/>
            <person name="Liu H."/>
            <person name="Wang H."/>
            <person name="Huang T."/>
            <person name="Liu B."/>
            <person name="Yang B."/>
            <person name="Yin L."/>
            <person name="Li B."/>
            <person name="Zhang Y."/>
            <person name="Zhang S."/>
            <person name="Jiang F."/>
            <person name="Zhang X."/>
            <person name="Ren Y."/>
            <person name="Wang B."/>
            <person name="Wang S."/>
            <person name="Lu Y."/>
            <person name="Wu K."/>
            <person name="Fan W."/>
            <person name="Wang G."/>
        </authorList>
    </citation>
    <scope>NUCLEOTIDE SEQUENCE</scope>
    <source>
        <strain evidence="1">12Hb</strain>
    </source>
</reference>
<sequence>MESQQIATELLYRVQHLAQQESRLQTILRLDIELPERKNCYTSERTALEDPLPPWIRSCSRPPIDYFMGNFLQGKKRRDSTSTAREIA</sequence>
<keyword evidence="2" id="KW-1185">Reference proteome</keyword>